<reference evidence="1" key="1">
    <citation type="submission" date="2020-10" db="EMBL/GenBank/DDBJ databases">
        <authorList>
            <person name="Lu T."/>
            <person name="Wang Q."/>
            <person name="Han X."/>
        </authorList>
    </citation>
    <scope>NUCLEOTIDE SEQUENCE</scope>
    <source>
        <strain evidence="1">WQ 366</strain>
    </source>
</reference>
<dbReference type="RefSeq" id="WP_225554135.1">
    <property type="nucleotide sequence ID" value="NZ_JADEYP010000024.1"/>
</dbReference>
<comment type="caution">
    <text evidence="1">The sequence shown here is derived from an EMBL/GenBank/DDBJ whole genome shotgun (WGS) entry which is preliminary data.</text>
</comment>
<organism evidence="1 2">
    <name type="scientific">Sphingobacterium bovistauri</name>
    <dbReference type="NCBI Taxonomy" id="2781959"/>
    <lineage>
        <taxon>Bacteria</taxon>
        <taxon>Pseudomonadati</taxon>
        <taxon>Bacteroidota</taxon>
        <taxon>Sphingobacteriia</taxon>
        <taxon>Sphingobacteriales</taxon>
        <taxon>Sphingobacteriaceae</taxon>
        <taxon>Sphingobacterium</taxon>
    </lineage>
</organism>
<dbReference type="Proteomes" id="UP001165302">
    <property type="component" value="Unassembled WGS sequence"/>
</dbReference>
<name>A0ABS7ZAI7_9SPHI</name>
<sequence length="577" mass="64211">MKNIEYKISNTLSLYLLSVVFLFWGCGKEKSVDPVNSLTENVNFTINIDGIEEQLDISASNTILNSRESHNDEVVNTIKEGEIYYSTSFDKESFGTSTIKNQLNSNRMNKVGATLLGSTIIYRFVLLEEQGGNFVYKAHKDLTRGTTYTNASFPIFKGKNYKWVAYSYNNNQPITDVINASSLSIQTPVDKDLLYAASTANILVPVDNSTNVPDVKVNILFKHRLARLAITVRANDFPAIMPNSQFNVQLAATSQSYFKSGSLNLVSNQISNVASSTVSSLGFVPAVSSDGDSSRVAYLYTADFVNAFTDITLRVNSVQLKDIYTYRDFDYPVISNRDFVIKAKTAVIPQPGTSYSPRLNLLNTDGIRKGNIIWARGNLSYNPTTKTYRINKTPNGVVVNAENDYWMYNSLTPWDATISNDVSHRGATWSTSLDPCRQVPGGWRLPTSAEYLLLGGSSTPATDRKQADGWDNSSPVTWPTKPYVNVPQQSYTSFKGDDGQWVTFFKTAIFTTDYNRAYSSWVLGLNDSALLHVVNGDATGGVYDMVQIDGEQNYLKETDRALNRKIALRCVRDYTGI</sequence>
<evidence type="ECO:0000313" key="1">
    <source>
        <dbReference type="EMBL" id="MCA5005919.1"/>
    </source>
</evidence>
<keyword evidence="2" id="KW-1185">Reference proteome</keyword>
<evidence type="ECO:0008006" key="3">
    <source>
        <dbReference type="Google" id="ProtNLM"/>
    </source>
</evidence>
<evidence type="ECO:0000313" key="2">
    <source>
        <dbReference type="Proteomes" id="UP001165302"/>
    </source>
</evidence>
<dbReference type="EMBL" id="JADEYP010000024">
    <property type="protein sequence ID" value="MCA5005919.1"/>
    <property type="molecule type" value="Genomic_DNA"/>
</dbReference>
<gene>
    <name evidence="1" type="ORF">IPZ78_12240</name>
</gene>
<proteinExistence type="predicted"/>
<protein>
    <recommendedName>
        <fullName evidence="3">Major paralogous domain-containing protein</fullName>
    </recommendedName>
</protein>
<accession>A0ABS7ZAI7</accession>